<sequence length="67" mass="7398">MSNQSALPVTGFLRIRQILAPTGPIPVSKSTWWAGVKDGRFPKPLKLGKRVTVWRAEDIRALIENGA</sequence>
<proteinExistence type="predicted"/>
<dbReference type="EMBL" id="ARYK01000004">
    <property type="protein sequence ID" value="KCZ92199.1"/>
    <property type="molecule type" value="Genomic_DNA"/>
</dbReference>
<dbReference type="Gene3D" id="1.10.238.160">
    <property type="match status" value="1"/>
</dbReference>
<dbReference type="STRING" id="1280950.HJO_09194"/>
<name>A0A059FNH7_9PROT</name>
<dbReference type="OrthoDB" id="9801242at2"/>
<organism evidence="1 2">
    <name type="scientific">Hyphomonas johnsonii MHS-2</name>
    <dbReference type="NCBI Taxonomy" id="1280950"/>
    <lineage>
        <taxon>Bacteria</taxon>
        <taxon>Pseudomonadati</taxon>
        <taxon>Pseudomonadota</taxon>
        <taxon>Alphaproteobacteria</taxon>
        <taxon>Hyphomonadales</taxon>
        <taxon>Hyphomonadaceae</taxon>
        <taxon>Hyphomonas</taxon>
    </lineage>
</organism>
<dbReference type="RefSeq" id="WP_035616405.1">
    <property type="nucleotide sequence ID" value="NZ_ARYK01000004.1"/>
</dbReference>
<comment type="caution">
    <text evidence="1">The sequence shown here is derived from an EMBL/GenBank/DDBJ whole genome shotgun (WGS) entry which is preliminary data.</text>
</comment>
<dbReference type="InterPro" id="IPR010260">
    <property type="entry name" value="AlpA"/>
</dbReference>
<evidence type="ECO:0000313" key="1">
    <source>
        <dbReference type="EMBL" id="KCZ92199.1"/>
    </source>
</evidence>
<dbReference type="PATRIC" id="fig|1280950.3.peg.1842"/>
<gene>
    <name evidence="1" type="ORF">HJO_09194</name>
</gene>
<accession>A0A059FNH7</accession>
<reference evidence="1 2" key="1">
    <citation type="journal article" date="2014" name="Antonie Van Leeuwenhoek">
        <title>Hyphomonas beringensis sp. nov. and Hyphomonas chukchiensis sp. nov., isolated from surface seawater of the Bering Sea and Chukchi Sea.</title>
        <authorList>
            <person name="Li C."/>
            <person name="Lai Q."/>
            <person name="Li G."/>
            <person name="Dong C."/>
            <person name="Wang J."/>
            <person name="Liao Y."/>
            <person name="Shao Z."/>
        </authorList>
    </citation>
    <scope>NUCLEOTIDE SEQUENCE [LARGE SCALE GENOMIC DNA]</scope>
    <source>
        <strain evidence="1 2">MHS-2</strain>
    </source>
</reference>
<dbReference type="Pfam" id="PF05930">
    <property type="entry name" value="Phage_AlpA"/>
    <property type="match status" value="1"/>
</dbReference>
<dbReference type="AlphaFoldDB" id="A0A059FNH7"/>
<evidence type="ECO:0000313" key="2">
    <source>
        <dbReference type="Proteomes" id="UP000025171"/>
    </source>
</evidence>
<dbReference type="eggNOG" id="COG3311">
    <property type="taxonomic scope" value="Bacteria"/>
</dbReference>
<keyword evidence="2" id="KW-1185">Reference proteome</keyword>
<dbReference type="Proteomes" id="UP000025171">
    <property type="component" value="Unassembled WGS sequence"/>
</dbReference>
<protein>
    <submittedName>
        <fullName evidence="1">Phage transcriptional regulator, AlpA</fullName>
    </submittedName>
</protein>